<comment type="similarity">
    <text evidence="1">Belongs to the sulfur carrier protein TusA family.</text>
</comment>
<dbReference type="PANTHER" id="PTHR33279:SF6">
    <property type="entry name" value="SULFUR CARRIER PROTEIN YEDF-RELATED"/>
    <property type="match status" value="1"/>
</dbReference>
<gene>
    <name evidence="3" type="ORF">ENJ51_01795</name>
</gene>
<feature type="domain" description="UPF0033" evidence="2">
    <location>
        <begin position="3"/>
        <end position="70"/>
    </location>
</feature>
<dbReference type="Pfam" id="PF01206">
    <property type="entry name" value="TusA"/>
    <property type="match status" value="1"/>
</dbReference>
<dbReference type="EMBL" id="DRMS01000069">
    <property type="protein sequence ID" value="HFC91525.1"/>
    <property type="molecule type" value="Genomic_DNA"/>
</dbReference>
<protein>
    <submittedName>
        <fullName evidence="3">Sulfurtransferase TusA family protein</fullName>
    </submittedName>
</protein>
<dbReference type="Gene3D" id="3.30.110.40">
    <property type="entry name" value="TusA-like domain"/>
    <property type="match status" value="1"/>
</dbReference>
<accession>A0A7V2SYL5</accession>
<dbReference type="CDD" id="cd00291">
    <property type="entry name" value="SirA_YedF_YeeD"/>
    <property type="match status" value="1"/>
</dbReference>
<name>A0A7V2SYL5_LEUMU</name>
<dbReference type="InterPro" id="IPR036868">
    <property type="entry name" value="TusA-like_sf"/>
</dbReference>
<dbReference type="InterPro" id="IPR001455">
    <property type="entry name" value="TusA-like"/>
</dbReference>
<dbReference type="Proteomes" id="UP000885750">
    <property type="component" value="Unassembled WGS sequence"/>
</dbReference>
<dbReference type="SUPFAM" id="SSF64307">
    <property type="entry name" value="SirA-like"/>
    <property type="match status" value="1"/>
</dbReference>
<evidence type="ECO:0000259" key="2">
    <source>
        <dbReference type="Pfam" id="PF01206"/>
    </source>
</evidence>
<proteinExistence type="inferred from homology"/>
<reference evidence="3" key="1">
    <citation type="journal article" date="2020" name="mSystems">
        <title>Genome- and Community-Level Interaction Insights into Carbon Utilization and Element Cycling Functions of Hydrothermarchaeota in Hydrothermal Sediment.</title>
        <authorList>
            <person name="Zhou Z."/>
            <person name="Liu Y."/>
            <person name="Xu W."/>
            <person name="Pan J."/>
            <person name="Luo Z.H."/>
            <person name="Li M."/>
        </authorList>
    </citation>
    <scope>NUCLEOTIDE SEQUENCE [LARGE SCALE GENOMIC DNA]</scope>
    <source>
        <strain evidence="3">HyVt-493</strain>
    </source>
</reference>
<evidence type="ECO:0000313" key="3">
    <source>
        <dbReference type="EMBL" id="HFC91525.1"/>
    </source>
</evidence>
<comment type="caution">
    <text evidence="3">The sequence shown here is derived from an EMBL/GenBank/DDBJ whole genome shotgun (WGS) entry which is preliminary data.</text>
</comment>
<dbReference type="AlphaFoldDB" id="A0A7V2SYL5"/>
<dbReference type="PANTHER" id="PTHR33279">
    <property type="entry name" value="SULFUR CARRIER PROTEIN YEDF-RELATED"/>
    <property type="match status" value="1"/>
</dbReference>
<sequence>MYQLDVRRLLCPMPVIRVQQKIETLTTGDRIEAICTDPGVLHDIPAWAKVHGHKTIDSREQDGEYIVIVEVGAEDA</sequence>
<organism evidence="3">
    <name type="scientific">Leucothrix mucor</name>
    <dbReference type="NCBI Taxonomy" id="45248"/>
    <lineage>
        <taxon>Bacteria</taxon>
        <taxon>Pseudomonadati</taxon>
        <taxon>Pseudomonadota</taxon>
        <taxon>Gammaproteobacteria</taxon>
        <taxon>Thiotrichales</taxon>
        <taxon>Thiotrichaceae</taxon>
        <taxon>Leucothrix</taxon>
    </lineage>
</organism>
<evidence type="ECO:0000256" key="1">
    <source>
        <dbReference type="ARBA" id="ARBA00008984"/>
    </source>
</evidence>